<proteinExistence type="predicted"/>
<organism evidence="1 2">
    <name type="scientific">Streblomastix strix</name>
    <dbReference type="NCBI Taxonomy" id="222440"/>
    <lineage>
        <taxon>Eukaryota</taxon>
        <taxon>Metamonada</taxon>
        <taxon>Preaxostyla</taxon>
        <taxon>Oxymonadida</taxon>
        <taxon>Streblomastigidae</taxon>
        <taxon>Streblomastix</taxon>
    </lineage>
</organism>
<evidence type="ECO:0000313" key="1">
    <source>
        <dbReference type="EMBL" id="KAA6379174.1"/>
    </source>
</evidence>
<comment type="caution">
    <text evidence="1">The sequence shown here is derived from an EMBL/GenBank/DDBJ whole genome shotgun (WGS) entry which is preliminary data.</text>
</comment>
<sequence>MEKRPLIETNNQNENASVKFQLIKSTLSSSTSAKFIAVCGNIPVLTVKDDLHAFLSKFGALNGIWLEEANGKETRQALAFFLTDEGLNNALNGYFLLDSIQDQEELRIEIRRLILKNIMWKINTVLKRINEERSDVIFGRRQQLDFSENDLLLSKFVCDILNRIINVYPYININEGVFSTSTMIERLIKSFPIQVINPIHTQVLKTISIKIFQIGHLEIFGDNYIYQLVQLLDHSNLAMKIDAIFLIYQTFNKHGLDFKINENPSFKSQLTKNELIQGLTSKCLLNGESEQIKNEAAVILGFLLRQQNIETDTRKILIQQLKNGIFGENSSKRKILNFKIFAYLSDKDENVDEITSDNFIALAAEMAKSESEDENVRTQAYELLLLLSEKGGQLEQDVRIAVNDLGFLCMIGNAGLKVEQRVVNQTLKWNNCEQMKIIQQFIQI</sequence>
<dbReference type="EMBL" id="SNRW01008660">
    <property type="protein sequence ID" value="KAA6379174.1"/>
    <property type="molecule type" value="Genomic_DNA"/>
</dbReference>
<dbReference type="InterPro" id="IPR016024">
    <property type="entry name" value="ARM-type_fold"/>
</dbReference>
<evidence type="ECO:0000313" key="2">
    <source>
        <dbReference type="Proteomes" id="UP000324800"/>
    </source>
</evidence>
<name>A0A5J4VA11_9EUKA</name>
<dbReference type="Gene3D" id="1.25.10.10">
    <property type="entry name" value="Leucine-rich Repeat Variant"/>
    <property type="match status" value="1"/>
</dbReference>
<dbReference type="AlphaFoldDB" id="A0A5J4VA11"/>
<gene>
    <name evidence="1" type="ORF">EZS28_025300</name>
</gene>
<protein>
    <submittedName>
        <fullName evidence="1">Uncharacterized protein</fullName>
    </submittedName>
</protein>
<reference evidence="1 2" key="1">
    <citation type="submission" date="2019-03" db="EMBL/GenBank/DDBJ databases">
        <title>Single cell metagenomics reveals metabolic interactions within the superorganism composed of flagellate Streblomastix strix and complex community of Bacteroidetes bacteria on its surface.</title>
        <authorList>
            <person name="Treitli S.C."/>
            <person name="Kolisko M."/>
            <person name="Husnik F."/>
            <person name="Keeling P."/>
            <person name="Hampl V."/>
        </authorList>
    </citation>
    <scope>NUCLEOTIDE SEQUENCE [LARGE SCALE GENOMIC DNA]</scope>
    <source>
        <strain evidence="1">ST1C</strain>
    </source>
</reference>
<dbReference type="SUPFAM" id="SSF48371">
    <property type="entry name" value="ARM repeat"/>
    <property type="match status" value="1"/>
</dbReference>
<accession>A0A5J4VA11</accession>
<dbReference type="InterPro" id="IPR011989">
    <property type="entry name" value="ARM-like"/>
</dbReference>
<dbReference type="Proteomes" id="UP000324800">
    <property type="component" value="Unassembled WGS sequence"/>
</dbReference>